<dbReference type="PANTHER" id="PTHR16121:SF2">
    <property type="entry name" value="CAP-SPECIFIC MRNA (NUCLEOSIDE-2'-O-)-METHYLTRANSFERASE 2"/>
    <property type="match status" value="1"/>
</dbReference>
<dbReference type="EC" id="2.1.1.296" evidence="1"/>
<evidence type="ECO:0000256" key="5">
    <source>
        <dbReference type="ARBA" id="ARBA00022691"/>
    </source>
</evidence>
<dbReference type="PROSITE" id="PS51614">
    <property type="entry name" value="SAM_MT_ADRIFT"/>
    <property type="match status" value="1"/>
</dbReference>
<evidence type="ECO:0000256" key="7">
    <source>
        <dbReference type="PROSITE-ProRule" id="PRU00946"/>
    </source>
</evidence>
<proteinExistence type="predicted"/>
<dbReference type="Pfam" id="PF01728">
    <property type="entry name" value="FtsJ"/>
    <property type="match status" value="1"/>
</dbReference>
<dbReference type="Proteomes" id="UP000094527">
    <property type="component" value="Unassembled WGS sequence"/>
</dbReference>
<dbReference type="GO" id="GO:0032259">
    <property type="term" value="P:methylation"/>
    <property type="evidence" value="ECO:0007669"/>
    <property type="project" value="UniProtKB-KW"/>
</dbReference>
<evidence type="ECO:0000313" key="9">
    <source>
        <dbReference type="EMBL" id="ODN04533.1"/>
    </source>
</evidence>
<reference evidence="9 10" key="1">
    <citation type="journal article" date="2016" name="Genome Biol. Evol.">
        <title>Gene Family Evolution Reflects Adaptation to Soil Environmental Stressors in the Genome of the Collembolan Orchesella cincta.</title>
        <authorList>
            <person name="Faddeeva-Vakhrusheva A."/>
            <person name="Derks M.F."/>
            <person name="Anvar S.Y."/>
            <person name="Agamennone V."/>
            <person name="Suring W."/>
            <person name="Smit S."/>
            <person name="van Straalen N.M."/>
            <person name="Roelofs D."/>
        </authorList>
    </citation>
    <scope>NUCLEOTIDE SEQUENCE [LARGE SCALE GENOMIC DNA]</scope>
    <source>
        <tissue evidence="9">Mixed pool</tissue>
    </source>
</reference>
<dbReference type="InterPro" id="IPR025807">
    <property type="entry name" value="Adrift-typ_MeTrfase"/>
</dbReference>
<dbReference type="Gene3D" id="3.40.50.12760">
    <property type="match status" value="1"/>
</dbReference>
<dbReference type="GO" id="GO:0005634">
    <property type="term" value="C:nucleus"/>
    <property type="evidence" value="ECO:0007669"/>
    <property type="project" value="TreeGrafter"/>
</dbReference>
<feature type="active site" description="Proton acceptor" evidence="7">
    <location>
        <position position="707"/>
    </location>
</feature>
<dbReference type="AlphaFoldDB" id="A0A1D2NGY8"/>
<evidence type="ECO:0000256" key="1">
    <source>
        <dbReference type="ARBA" id="ARBA00012770"/>
    </source>
</evidence>
<keyword evidence="3 7" id="KW-0489">Methyltransferase</keyword>
<comment type="caution">
    <text evidence="9">The sequence shown here is derived from an EMBL/GenBank/DDBJ whole genome shotgun (WGS) entry which is preliminary data.</text>
</comment>
<dbReference type="GO" id="GO:0005737">
    <property type="term" value="C:cytoplasm"/>
    <property type="evidence" value="ECO:0007669"/>
    <property type="project" value="TreeGrafter"/>
</dbReference>
<gene>
    <name evidence="9" type="ORF">Ocin01_02119</name>
</gene>
<protein>
    <recommendedName>
        <fullName evidence="2">Cap-specific mRNA (nucleoside-2'-O-)-methyltransferase 2</fullName>
        <ecNumber evidence="1">2.1.1.296</ecNumber>
    </recommendedName>
</protein>
<feature type="domain" description="Adrift-type SAM-dependent 2'-O-MTase" evidence="8">
    <location>
        <begin position="516"/>
        <end position="754"/>
    </location>
</feature>
<keyword evidence="5 7" id="KW-0949">S-adenosyl-L-methionine</keyword>
<evidence type="ECO:0000256" key="6">
    <source>
        <dbReference type="ARBA" id="ARBA00049477"/>
    </source>
</evidence>
<sequence length="1159" mass="132661">MKDLLVMFTQGKMVKLRTRVNLEHLLCVEKKTEPEADVVDAVCSRQVQVITEGPVCPVKTTEEEKMVDERRTRVSLDPVICAEKKTEPEVNVVDADCARQVQVITEGPVCPVKTTDEEKMVIVRTRKRARVSLDHLLRVEKKTESEANVVDADCASQVQVIREEPFFPVKHAEERNMSYFYVPETPLPSNLGCEEHIREEIVTETEPEVSSHTTRPKLSRGWINHINSLVTSSKKEWDAEVSNKKSKTSIDNQLVLDEVVQEGKSHAVPPDPQVPSEAIPFLSGELVEETSEVPEIVAQYMPLFHAPSSEPMPSPSEVLVDERSEVAEMVPDTPFFHVPSEPMPSPSGELAEERSEVAEVVPGMPFFHVPLEPMPSSSGGFAEETSEEAEIPFFHVPPEPMPSPSRELVEEAELVPDMPYNPHWIKPQVLLKEMWEKHKVLRKYNDLESEFIFPSDDVILNTPVLQIPELMVLKGKLNETKSRLDHFPLQEWHIHTKQMNIANNVMLSVKRLANPEFSSQAWGKMFEMLCCYDIIPADIVREADAINSEGRSDKVALDTIHLCEAPGAFVSALNHFLKISYPAIDWNWMATTLNPYHESNDIGRMINDDRLILMSMENWTFLEDYTGNILTYQNLKHIVKERQWKLFEPRKEKTGKDHESVGLVTADGSIDCQTNPSDQEKMVAPLHFGEIVTALMLLHKGGTFILKIFTFLEAATICHLYLLSCVFKQVELFKPTTSKEGNSEVYVICLGYLGKDSIQTYKDSLDRGKTLFPLQSIPPVFMDRLYEAAHYFCNYQMNIIMRNISCFPCDTRVYEIMMKPAQKRAAKQWIEMSSIEPLPVKDRLFSDERMRKAVHVDAKGERGCFADKVHRINGDHLTKLAYIKAELQALKVWETPQNHTLFGGKFLIGNVRFERSYKNIRCSRFCHGRLLSDREEIREISKHYVKDMEMNGLKSMENICMGHNIKRVYKSMAKSCDVMLRDLEVLCFMKMTYNFVSKTDFEAQRNDLKRLVEGVKDLEKGRSMFLCRFPMLSRLQTGLIYCLTAVFDKVIIYADPEKNVVGIMLHQYKGLSQPENKKLFHSIDDIIGAIEEDEFDRPVLEMVPVKTLLNFYPVEFLLNYNTLLNTQDMLRAISVVEGILKQKLEMRPAVDHLTAFLTV</sequence>
<dbReference type="InterPro" id="IPR002877">
    <property type="entry name" value="RNA_MeTrfase_FtsJ_dom"/>
</dbReference>
<dbReference type="GO" id="GO:0006370">
    <property type="term" value="P:7-methylguanosine mRNA capping"/>
    <property type="evidence" value="ECO:0007669"/>
    <property type="project" value="TreeGrafter"/>
</dbReference>
<evidence type="ECO:0000256" key="2">
    <source>
        <dbReference type="ARBA" id="ARBA00021134"/>
    </source>
</evidence>
<dbReference type="GO" id="GO:0004483">
    <property type="term" value="F:methyltransferase cap1 activity"/>
    <property type="evidence" value="ECO:0007669"/>
    <property type="project" value="UniProtKB-ARBA"/>
</dbReference>
<evidence type="ECO:0000259" key="8">
    <source>
        <dbReference type="PROSITE" id="PS51614"/>
    </source>
</evidence>
<evidence type="ECO:0000313" key="10">
    <source>
        <dbReference type="Proteomes" id="UP000094527"/>
    </source>
</evidence>
<dbReference type="EMBL" id="LJIJ01000041">
    <property type="protein sequence ID" value="ODN04533.1"/>
    <property type="molecule type" value="Genomic_DNA"/>
</dbReference>
<dbReference type="OMA" id="ITEGPVC"/>
<dbReference type="PANTHER" id="PTHR16121">
    <property type="entry name" value="CAP-SPECIFIC MRNA (NUCLEOSIDE-2'-O-)-METHYLTRANSFERASE 1-RELATED"/>
    <property type="match status" value="1"/>
</dbReference>
<evidence type="ECO:0000256" key="3">
    <source>
        <dbReference type="ARBA" id="ARBA00022603"/>
    </source>
</evidence>
<dbReference type="GO" id="GO:0120550">
    <property type="term" value="F:methyltransferase cap2 activity"/>
    <property type="evidence" value="ECO:0007669"/>
    <property type="project" value="UniProtKB-EC"/>
</dbReference>
<keyword evidence="10" id="KW-1185">Reference proteome</keyword>
<dbReference type="InterPro" id="IPR029063">
    <property type="entry name" value="SAM-dependent_MTases_sf"/>
</dbReference>
<dbReference type="SUPFAM" id="SSF53335">
    <property type="entry name" value="S-adenosyl-L-methionine-dependent methyltransferases"/>
    <property type="match status" value="1"/>
</dbReference>
<dbReference type="OrthoDB" id="429597at2759"/>
<evidence type="ECO:0000256" key="4">
    <source>
        <dbReference type="ARBA" id="ARBA00022679"/>
    </source>
</evidence>
<dbReference type="InterPro" id="IPR050851">
    <property type="entry name" value="mRNA_Cap_2O-Ribose_MeTrfase"/>
</dbReference>
<keyword evidence="4 7" id="KW-0808">Transferase</keyword>
<name>A0A1D2NGY8_ORCCI</name>
<feature type="binding site" evidence="7">
    <location>
        <position position="586"/>
    </location>
    <ligand>
        <name>S-adenosyl-L-methionine</name>
        <dbReference type="ChEBI" id="CHEBI:59789"/>
    </ligand>
</feature>
<feature type="binding site" evidence="7">
    <location>
        <position position="567"/>
    </location>
    <ligand>
        <name>S-adenosyl-L-methionine</name>
        <dbReference type="ChEBI" id="CHEBI:59789"/>
    </ligand>
</feature>
<dbReference type="STRING" id="48709.A0A1D2NGY8"/>
<accession>A0A1D2NGY8</accession>
<feature type="binding site" evidence="7">
    <location>
        <position position="667"/>
    </location>
    <ligand>
        <name>S-adenosyl-L-methionine</name>
        <dbReference type="ChEBI" id="CHEBI:59789"/>
    </ligand>
</feature>
<comment type="catalytic activity">
    <reaction evidence="6">
        <text>a 5'-end (N(7)-methyl 5'-triphosphoguanosine)-(2'-O-methyl-ribonucleoside)-(ribonucleotide) in mRNA + S-adenosyl-L-methionine = a 5'-end (N(7)-methyl 5'-triphosphoguanosine)-(2'-O-methyl-ribonucleoside)-(2'-O-methyl-ribonucleotide) in mRNA + S-adenosyl-L-homocysteine + H(+)</text>
        <dbReference type="Rhea" id="RHEA:67024"/>
        <dbReference type="Rhea" id="RHEA-COMP:17169"/>
        <dbReference type="Rhea" id="RHEA-COMP:17170"/>
        <dbReference type="ChEBI" id="CHEBI:15378"/>
        <dbReference type="ChEBI" id="CHEBI:57856"/>
        <dbReference type="ChEBI" id="CHEBI:59789"/>
        <dbReference type="ChEBI" id="CHEBI:167612"/>
        <dbReference type="ChEBI" id="CHEBI:167614"/>
        <dbReference type="EC" id="2.1.1.296"/>
    </reaction>
</comment>
<organism evidence="9 10">
    <name type="scientific">Orchesella cincta</name>
    <name type="common">Springtail</name>
    <name type="synonym">Podura cincta</name>
    <dbReference type="NCBI Taxonomy" id="48709"/>
    <lineage>
        <taxon>Eukaryota</taxon>
        <taxon>Metazoa</taxon>
        <taxon>Ecdysozoa</taxon>
        <taxon>Arthropoda</taxon>
        <taxon>Hexapoda</taxon>
        <taxon>Collembola</taxon>
        <taxon>Entomobryomorpha</taxon>
        <taxon>Entomobryoidea</taxon>
        <taxon>Orchesellidae</taxon>
        <taxon>Orchesellinae</taxon>
        <taxon>Orchesella</taxon>
    </lineage>
</organism>